<accession>A0AAV1S5Z7</accession>
<dbReference type="CDD" id="cd15795">
    <property type="entry name" value="PMEI-Pla_a_1_like"/>
    <property type="match status" value="1"/>
</dbReference>
<dbReference type="GO" id="GO:0004857">
    <property type="term" value="F:enzyme inhibitor activity"/>
    <property type="evidence" value="ECO:0007669"/>
    <property type="project" value="InterPro"/>
</dbReference>
<name>A0AAV1S5Z7_9ROSI</name>
<dbReference type="EMBL" id="CAWUPB010001173">
    <property type="protein sequence ID" value="CAK7346750.1"/>
    <property type="molecule type" value="Genomic_DNA"/>
</dbReference>
<gene>
    <name evidence="2" type="ORF">DCAF_LOCUS19427</name>
</gene>
<dbReference type="Gene3D" id="1.20.140.40">
    <property type="entry name" value="Invertase/pectin methylesterase inhibitor family protein"/>
    <property type="match status" value="1"/>
</dbReference>
<dbReference type="SUPFAM" id="SSF101148">
    <property type="entry name" value="Plant invertase/pectin methylesterase inhibitor"/>
    <property type="match status" value="1"/>
</dbReference>
<dbReference type="PANTHER" id="PTHR31890:SF9">
    <property type="entry name" value="PLANT INVERTASE_PECTIN METHYLESTERASE INHIBITOR SUPERFAMILY PROTEIN"/>
    <property type="match status" value="1"/>
</dbReference>
<dbReference type="PANTHER" id="PTHR31890">
    <property type="entry name" value="PLANT INVERTASE/PECTIN METHYLESTERASE INHIBITOR SUPERFAMILY PROTEIN"/>
    <property type="match status" value="1"/>
</dbReference>
<dbReference type="NCBIfam" id="TIGR01614">
    <property type="entry name" value="PME_inhib"/>
    <property type="match status" value="1"/>
</dbReference>
<comment type="caution">
    <text evidence="2">The sequence shown here is derived from an EMBL/GenBank/DDBJ whole genome shotgun (WGS) entry which is preliminary data.</text>
</comment>
<evidence type="ECO:0000259" key="1">
    <source>
        <dbReference type="SMART" id="SM00856"/>
    </source>
</evidence>
<dbReference type="Proteomes" id="UP001314170">
    <property type="component" value="Unassembled WGS sequence"/>
</dbReference>
<dbReference type="InterPro" id="IPR035513">
    <property type="entry name" value="Invertase/methylesterase_inhib"/>
</dbReference>
<evidence type="ECO:0000313" key="3">
    <source>
        <dbReference type="Proteomes" id="UP001314170"/>
    </source>
</evidence>
<dbReference type="SMART" id="SM00856">
    <property type="entry name" value="PMEI"/>
    <property type="match status" value="1"/>
</dbReference>
<evidence type="ECO:0000313" key="2">
    <source>
        <dbReference type="EMBL" id="CAK7346750.1"/>
    </source>
</evidence>
<dbReference type="Pfam" id="PF04043">
    <property type="entry name" value="PMEI"/>
    <property type="match status" value="1"/>
</dbReference>
<dbReference type="InterPro" id="IPR034088">
    <property type="entry name" value="Pla_a_1-like"/>
</dbReference>
<dbReference type="AlphaFoldDB" id="A0AAV1S5Z7"/>
<reference evidence="2 3" key="1">
    <citation type="submission" date="2024-01" db="EMBL/GenBank/DDBJ databases">
        <authorList>
            <person name="Waweru B."/>
        </authorList>
    </citation>
    <scope>NUCLEOTIDE SEQUENCE [LARGE SCALE GENOMIC DNA]</scope>
</reference>
<protein>
    <recommendedName>
        <fullName evidence="1">Pectinesterase inhibitor domain-containing protein</fullName>
    </recommendedName>
</protein>
<keyword evidence="3" id="KW-1185">Reference proteome</keyword>
<organism evidence="2 3">
    <name type="scientific">Dovyalis caffra</name>
    <dbReference type="NCBI Taxonomy" id="77055"/>
    <lineage>
        <taxon>Eukaryota</taxon>
        <taxon>Viridiplantae</taxon>
        <taxon>Streptophyta</taxon>
        <taxon>Embryophyta</taxon>
        <taxon>Tracheophyta</taxon>
        <taxon>Spermatophyta</taxon>
        <taxon>Magnoliopsida</taxon>
        <taxon>eudicotyledons</taxon>
        <taxon>Gunneridae</taxon>
        <taxon>Pentapetalae</taxon>
        <taxon>rosids</taxon>
        <taxon>fabids</taxon>
        <taxon>Malpighiales</taxon>
        <taxon>Salicaceae</taxon>
        <taxon>Flacourtieae</taxon>
        <taxon>Dovyalis</taxon>
    </lineage>
</organism>
<dbReference type="InterPro" id="IPR006501">
    <property type="entry name" value="Pectinesterase_inhib_dom"/>
</dbReference>
<sequence length="156" mass="17117">MAANAPSKLIQDICTQAVKFQAKYDNCVSALELDPKAASADVATLAKISIKLGISNITDTQNYIKNLLKNASAELQKPLKTCLSWYEAATNSFKSAFLELTEDPLTANYDSKIAGDDVQLCEDELAREKAQIPEVTTRSNYGKLYSTISFLVTDRL</sequence>
<feature type="domain" description="Pectinesterase inhibitor" evidence="1">
    <location>
        <begin position="5"/>
        <end position="151"/>
    </location>
</feature>
<proteinExistence type="predicted"/>